<evidence type="ECO:0000256" key="5">
    <source>
        <dbReference type="ARBA" id="ARBA00022598"/>
    </source>
</evidence>
<protein>
    <recommendedName>
        <fullName evidence="4">Diphthine--ammonia ligase</fullName>
        <ecNumber evidence="3">6.3.1.14</ecNumber>
    </recommendedName>
    <alternativeName>
        <fullName evidence="9">ATP-binding domain-containing protein 4</fullName>
    </alternativeName>
    <alternativeName>
        <fullName evidence="8">Diphthamide synthase</fullName>
    </alternativeName>
    <alternativeName>
        <fullName evidence="10">Diphthamide synthetase</fullName>
    </alternativeName>
    <alternativeName>
        <fullName evidence="11">Protein DPH6 homolog</fullName>
    </alternativeName>
</protein>
<dbReference type="UniPathway" id="UPA00559"/>
<dbReference type="PANTHER" id="PTHR12196:SF2">
    <property type="entry name" value="DIPHTHINE--AMMONIA LIGASE"/>
    <property type="match status" value="1"/>
</dbReference>
<comment type="catalytic activity">
    <reaction evidence="12">
        <text>diphthine-[translation elongation factor 2] + NH4(+) + ATP = diphthamide-[translation elongation factor 2] + AMP + diphosphate + H(+)</text>
        <dbReference type="Rhea" id="RHEA:19753"/>
        <dbReference type="Rhea" id="RHEA-COMP:10172"/>
        <dbReference type="Rhea" id="RHEA-COMP:10174"/>
        <dbReference type="ChEBI" id="CHEBI:15378"/>
        <dbReference type="ChEBI" id="CHEBI:16692"/>
        <dbReference type="ChEBI" id="CHEBI:28938"/>
        <dbReference type="ChEBI" id="CHEBI:30616"/>
        <dbReference type="ChEBI" id="CHEBI:33019"/>
        <dbReference type="ChEBI" id="CHEBI:82696"/>
        <dbReference type="ChEBI" id="CHEBI:456215"/>
        <dbReference type="EC" id="6.3.1.14"/>
    </reaction>
</comment>
<dbReference type="Gene3D" id="3.40.50.620">
    <property type="entry name" value="HUPs"/>
    <property type="match status" value="2"/>
</dbReference>
<dbReference type="OrthoDB" id="686384at2759"/>
<dbReference type="NCBIfam" id="TIGR00290">
    <property type="entry name" value="MJ0570_dom"/>
    <property type="match status" value="2"/>
</dbReference>
<name>A0A7R8X7B9_9CRUS</name>
<dbReference type="SUPFAM" id="SSF55298">
    <property type="entry name" value="YjgF-like"/>
    <property type="match status" value="2"/>
</dbReference>
<reference evidence="14" key="1">
    <citation type="submission" date="2020-11" db="EMBL/GenBank/DDBJ databases">
        <authorList>
            <person name="Tran Van P."/>
        </authorList>
    </citation>
    <scope>NUCLEOTIDE SEQUENCE</scope>
</reference>
<evidence type="ECO:0000256" key="9">
    <source>
        <dbReference type="ARBA" id="ARBA00031202"/>
    </source>
</evidence>
<evidence type="ECO:0000256" key="4">
    <source>
        <dbReference type="ARBA" id="ARBA00018426"/>
    </source>
</evidence>
<sequence>MKVVGLISGGKDSCYNLMQCVAAGHEIIALANLEPERQGEEDSWMYQTVGSEGVSLYADAMALPLYRGKLQGTGIQTTEHYTETTGDEVEDLYRLLLSVKEKEGGVEAVACGAILSNYQRVRVEDVCDRLGLKVLSYLWQRDQEALLEEMITSGLKAVIIKVACLVACGAILSNYQRVRVEDVCDRLGLKVLSYLWQRDQEALLEEMITSGLKAVIIKVACLGLSEEHLGKELSQVQPHLLRLKEKYGVNVCGEGGEYETFTLDCPLFKKSIRIDSHEVVMHSDDAFAPVAYLRLNHLSLEEKRTDIQTHLKVPRPDDFLDTLLQTSSSLKPKTANKDLDEQTIFQHSPKIGGTENFPIACVTSEFPIESALSAVRDHVKERGMEVVSVCMYIKDMSLYADWNDIYKTHFQIAPPARACVAVPLPRRLEGILTFTCCHQPSSHLHVQAISHWAPANIGPYSQAKIVEPVIHLSGQIGLVPGSMELVRGGAETQSKLALRHVSRVIEVLCHGKLCEPEPLDQVIWLPSLSTMLVVDEGTLTS</sequence>
<dbReference type="EC" id="6.3.1.14" evidence="3"/>
<dbReference type="AlphaFoldDB" id="A0A7R8X7B9"/>
<evidence type="ECO:0000256" key="3">
    <source>
        <dbReference type="ARBA" id="ARBA00012089"/>
    </source>
</evidence>
<dbReference type="InterPro" id="IPR014729">
    <property type="entry name" value="Rossmann-like_a/b/a_fold"/>
</dbReference>
<dbReference type="FunFam" id="3.90.1490.10:FF:000001">
    <property type="entry name" value="Diphthine--ammonia ligase"/>
    <property type="match status" value="1"/>
</dbReference>
<gene>
    <name evidence="14" type="ORF">DSTB1V02_LOCUS4122</name>
</gene>
<comment type="similarity">
    <text evidence="2">Belongs to the Diphthine--ammonia ligase family.</text>
</comment>
<dbReference type="Gene3D" id="3.90.1490.10">
    <property type="entry name" value="putative n-type atp pyrophosphatase, domain 2"/>
    <property type="match status" value="1"/>
</dbReference>
<feature type="domain" description="Diphthamide synthase" evidence="13">
    <location>
        <begin position="1"/>
        <end position="163"/>
    </location>
</feature>
<dbReference type="GO" id="GO:0017183">
    <property type="term" value="P:protein histidyl modification to diphthamide"/>
    <property type="evidence" value="ECO:0007669"/>
    <property type="project" value="UniProtKB-UniPathway"/>
</dbReference>
<dbReference type="PANTHER" id="PTHR12196">
    <property type="entry name" value="DOMAIN OF UNKNOWN FUNCTION 71 DUF71 -CONTAINING PROTEIN"/>
    <property type="match status" value="1"/>
</dbReference>
<evidence type="ECO:0000313" key="15">
    <source>
        <dbReference type="Proteomes" id="UP000677054"/>
    </source>
</evidence>
<dbReference type="Pfam" id="PF01902">
    <property type="entry name" value="Diphthami_syn_2"/>
    <property type="match status" value="2"/>
</dbReference>
<organism evidence="14">
    <name type="scientific">Darwinula stevensoni</name>
    <dbReference type="NCBI Taxonomy" id="69355"/>
    <lineage>
        <taxon>Eukaryota</taxon>
        <taxon>Metazoa</taxon>
        <taxon>Ecdysozoa</taxon>
        <taxon>Arthropoda</taxon>
        <taxon>Crustacea</taxon>
        <taxon>Oligostraca</taxon>
        <taxon>Ostracoda</taxon>
        <taxon>Podocopa</taxon>
        <taxon>Podocopida</taxon>
        <taxon>Darwinulocopina</taxon>
        <taxon>Darwinuloidea</taxon>
        <taxon>Darwinulidae</taxon>
        <taxon>Darwinula</taxon>
    </lineage>
</organism>
<dbReference type="Proteomes" id="UP000677054">
    <property type="component" value="Unassembled WGS sequence"/>
</dbReference>
<evidence type="ECO:0000256" key="10">
    <source>
        <dbReference type="ARBA" id="ARBA00031552"/>
    </source>
</evidence>
<dbReference type="SUPFAM" id="SSF52402">
    <property type="entry name" value="Adenine nucleotide alpha hydrolases-like"/>
    <property type="match status" value="2"/>
</dbReference>
<accession>A0A7R8X7B9</accession>
<evidence type="ECO:0000256" key="11">
    <source>
        <dbReference type="ARBA" id="ARBA00032849"/>
    </source>
</evidence>
<comment type="pathway">
    <text evidence="1">Protein modification; peptidyl-diphthamide biosynthesis.</text>
</comment>
<keyword evidence="5" id="KW-0436">Ligase</keyword>
<evidence type="ECO:0000256" key="12">
    <source>
        <dbReference type="ARBA" id="ARBA00048108"/>
    </source>
</evidence>
<dbReference type="Pfam" id="PF01042">
    <property type="entry name" value="Ribonuc_L-PSP"/>
    <property type="match status" value="1"/>
</dbReference>
<proteinExistence type="inferred from homology"/>
<dbReference type="InterPro" id="IPR030662">
    <property type="entry name" value="DPH6/MJ0570"/>
</dbReference>
<dbReference type="InterPro" id="IPR035959">
    <property type="entry name" value="RutC-like_sf"/>
</dbReference>
<dbReference type="GO" id="GO:0017178">
    <property type="term" value="F:diphthine-ammonia ligase activity"/>
    <property type="evidence" value="ECO:0007669"/>
    <property type="project" value="UniProtKB-EC"/>
</dbReference>
<evidence type="ECO:0000256" key="7">
    <source>
        <dbReference type="ARBA" id="ARBA00022840"/>
    </source>
</evidence>
<dbReference type="GO" id="GO:0005524">
    <property type="term" value="F:ATP binding"/>
    <property type="evidence" value="ECO:0007669"/>
    <property type="project" value="UniProtKB-KW"/>
</dbReference>
<feature type="domain" description="Diphthamide synthase" evidence="13">
    <location>
        <begin position="166"/>
        <end position="290"/>
    </location>
</feature>
<dbReference type="FunFam" id="3.40.50.620:FF:000069">
    <property type="entry name" value="diphthine--ammonia ligase"/>
    <property type="match status" value="1"/>
</dbReference>
<keyword evidence="6" id="KW-0547">Nucleotide-binding</keyword>
<keyword evidence="15" id="KW-1185">Reference proteome</keyword>
<evidence type="ECO:0000256" key="8">
    <source>
        <dbReference type="ARBA" id="ARBA00029814"/>
    </source>
</evidence>
<dbReference type="CDD" id="cd01994">
    <property type="entry name" value="AANH_PF0828-like"/>
    <property type="match status" value="1"/>
</dbReference>
<evidence type="ECO:0000256" key="2">
    <source>
        <dbReference type="ARBA" id="ARBA00008496"/>
    </source>
</evidence>
<evidence type="ECO:0000256" key="1">
    <source>
        <dbReference type="ARBA" id="ARBA00005156"/>
    </source>
</evidence>
<dbReference type="InterPro" id="IPR006175">
    <property type="entry name" value="YjgF/YER057c/UK114"/>
</dbReference>
<evidence type="ECO:0000259" key="13">
    <source>
        <dbReference type="Pfam" id="PF01902"/>
    </source>
</evidence>
<dbReference type="EMBL" id="CAJPEV010000588">
    <property type="protein sequence ID" value="CAG0886716.1"/>
    <property type="molecule type" value="Genomic_DNA"/>
</dbReference>
<evidence type="ECO:0000313" key="14">
    <source>
        <dbReference type="EMBL" id="CAD7244222.1"/>
    </source>
</evidence>
<keyword evidence="7" id="KW-0067">ATP-binding</keyword>
<dbReference type="EMBL" id="LR900105">
    <property type="protein sequence ID" value="CAD7244222.1"/>
    <property type="molecule type" value="Genomic_DNA"/>
</dbReference>
<evidence type="ECO:0000256" key="6">
    <source>
        <dbReference type="ARBA" id="ARBA00022741"/>
    </source>
</evidence>
<dbReference type="InterPro" id="IPR002761">
    <property type="entry name" value="Diphthami_syn_dom"/>
</dbReference>
<dbReference type="Gene3D" id="3.30.1330.40">
    <property type="entry name" value="RutC-like"/>
    <property type="match status" value="2"/>
</dbReference>